<accession>A0A653D8P8</accession>
<reference evidence="1 2" key="1">
    <citation type="submission" date="2019-01" db="EMBL/GenBank/DDBJ databases">
        <authorList>
            <person name="Sayadi A."/>
        </authorList>
    </citation>
    <scope>NUCLEOTIDE SEQUENCE [LARGE SCALE GENOMIC DNA]</scope>
</reference>
<dbReference type="Proteomes" id="UP000410492">
    <property type="component" value="Unassembled WGS sequence"/>
</dbReference>
<dbReference type="AlphaFoldDB" id="A0A653D8P8"/>
<proteinExistence type="predicted"/>
<sequence>MTLSFEIVQMTSAGRHLQQVQQSEMPAECIKNLSMQHVQQKIGM</sequence>
<organism evidence="1 2">
    <name type="scientific">Callosobruchus maculatus</name>
    <name type="common">Southern cowpea weevil</name>
    <name type="synonym">Pulse bruchid</name>
    <dbReference type="NCBI Taxonomy" id="64391"/>
    <lineage>
        <taxon>Eukaryota</taxon>
        <taxon>Metazoa</taxon>
        <taxon>Ecdysozoa</taxon>
        <taxon>Arthropoda</taxon>
        <taxon>Hexapoda</taxon>
        <taxon>Insecta</taxon>
        <taxon>Pterygota</taxon>
        <taxon>Neoptera</taxon>
        <taxon>Endopterygota</taxon>
        <taxon>Coleoptera</taxon>
        <taxon>Polyphaga</taxon>
        <taxon>Cucujiformia</taxon>
        <taxon>Chrysomeloidea</taxon>
        <taxon>Chrysomelidae</taxon>
        <taxon>Bruchinae</taxon>
        <taxon>Bruchini</taxon>
        <taxon>Callosobruchus</taxon>
    </lineage>
</organism>
<gene>
    <name evidence="1" type="ORF">CALMAC_LOCUS14968</name>
</gene>
<evidence type="ECO:0000313" key="2">
    <source>
        <dbReference type="Proteomes" id="UP000410492"/>
    </source>
</evidence>
<name>A0A653D8P8_CALMS</name>
<evidence type="ECO:0000313" key="1">
    <source>
        <dbReference type="EMBL" id="VEN55921.1"/>
    </source>
</evidence>
<dbReference type="EMBL" id="CAACVG010010484">
    <property type="protein sequence ID" value="VEN55921.1"/>
    <property type="molecule type" value="Genomic_DNA"/>
</dbReference>
<keyword evidence="2" id="KW-1185">Reference proteome</keyword>
<protein>
    <submittedName>
        <fullName evidence="1">Uncharacterized protein</fullName>
    </submittedName>
</protein>